<evidence type="ECO:0000313" key="3">
    <source>
        <dbReference type="EMBL" id="KAL0278069.1"/>
    </source>
</evidence>
<protein>
    <recommendedName>
        <fullName evidence="2">Reverse transcriptase domain-containing protein</fullName>
    </recommendedName>
</protein>
<dbReference type="SUPFAM" id="SSF56672">
    <property type="entry name" value="DNA/RNA polymerases"/>
    <property type="match status" value="1"/>
</dbReference>
<accession>A0AAW2I785</accession>
<gene>
    <name evidence="3" type="ORF">Sradi_7298600</name>
</gene>
<feature type="domain" description="Reverse transcriptase" evidence="2">
    <location>
        <begin position="791"/>
        <end position="1029"/>
    </location>
</feature>
<evidence type="ECO:0000259" key="2">
    <source>
        <dbReference type="PROSITE" id="PS50878"/>
    </source>
</evidence>
<dbReference type="EMBL" id="JACGWJ010001642">
    <property type="protein sequence ID" value="KAL0278069.1"/>
    <property type="molecule type" value="Genomic_DNA"/>
</dbReference>
<dbReference type="Pfam" id="PF13966">
    <property type="entry name" value="zf-RVT"/>
    <property type="match status" value="1"/>
</dbReference>
<feature type="compositionally biased region" description="Polar residues" evidence="1">
    <location>
        <begin position="356"/>
        <end position="365"/>
    </location>
</feature>
<feature type="compositionally biased region" description="Basic and acidic residues" evidence="1">
    <location>
        <begin position="379"/>
        <end position="396"/>
    </location>
</feature>
<feature type="region of interest" description="Disordered" evidence="1">
    <location>
        <begin position="250"/>
        <end position="416"/>
    </location>
</feature>
<dbReference type="Pfam" id="PF14111">
    <property type="entry name" value="DUF4283"/>
    <property type="match status" value="1"/>
</dbReference>
<feature type="compositionally biased region" description="Basic and acidic residues" evidence="1">
    <location>
        <begin position="230"/>
        <end position="245"/>
    </location>
</feature>
<feature type="compositionally biased region" description="Basic and acidic residues" evidence="1">
    <location>
        <begin position="265"/>
        <end position="275"/>
    </location>
</feature>
<dbReference type="InterPro" id="IPR043502">
    <property type="entry name" value="DNA/RNA_pol_sf"/>
</dbReference>
<comment type="caution">
    <text evidence="3">The sequence shown here is derived from an EMBL/GenBank/DDBJ whole genome shotgun (WGS) entry which is preliminary data.</text>
</comment>
<evidence type="ECO:0000256" key="1">
    <source>
        <dbReference type="SAM" id="MobiDB-lite"/>
    </source>
</evidence>
<reference evidence="3" key="2">
    <citation type="journal article" date="2024" name="Plant">
        <title>Genomic evolution and insights into agronomic trait innovations of Sesamum species.</title>
        <authorList>
            <person name="Miao H."/>
            <person name="Wang L."/>
            <person name="Qu L."/>
            <person name="Liu H."/>
            <person name="Sun Y."/>
            <person name="Le M."/>
            <person name="Wang Q."/>
            <person name="Wei S."/>
            <person name="Zheng Y."/>
            <person name="Lin W."/>
            <person name="Duan Y."/>
            <person name="Cao H."/>
            <person name="Xiong S."/>
            <person name="Wang X."/>
            <person name="Wei L."/>
            <person name="Li C."/>
            <person name="Ma Q."/>
            <person name="Ju M."/>
            <person name="Zhao R."/>
            <person name="Li G."/>
            <person name="Mu C."/>
            <person name="Tian Q."/>
            <person name="Mei H."/>
            <person name="Zhang T."/>
            <person name="Gao T."/>
            <person name="Zhang H."/>
        </authorList>
    </citation>
    <scope>NUCLEOTIDE SEQUENCE</scope>
    <source>
        <strain evidence="3">G02</strain>
    </source>
</reference>
<sequence length="1451" mass="164612">MATTAGGSSPPLCSYRDAVAGVAVRPPPPLVSFDTTSFRPMGMLTRDQGMKVLRFSSEEIARLSQPFRYALVGKFSHGYPSMQHLRRWMLAQGFRGDFSVRAINACHVFIKFAMEEDYTKLWIKSIWFVDGFPMRVFKWTPMFNPREESPIVPVWVCLPKFPIQFFDWEALFSIARLLGTPLQTDVSTATLVRPSVARRLPKYCVTCNHLGHDDDECYEKIKNRGPVRPVEGEDQRASDHANLREKLDAQRAQRELHTRRKGKRVVFEDVDRRPETSSSGAKGAEDGSVAMKLQDTEPEPEPEPGPEPEPEPEPEPLFQPAVSEEPLPQDDSPVCVEPVCVEPHPDTEDVALCPSGESTLQSDTEGVTKRLARHRRGRSLGDEPEAHSASPDRGKECSYTADSESGSKAASLGFPSHHGAYGSPRRAIYGETARIFSCGIELWESDLVLLGAGCEVSVERRALWDALRAVSVGASTWIVGGDFNTVLSPDERSGGPAPSGIVMFDFHDAIADCALVDVGYVGSPHTWYSRRLRQRLDRVLISSCWMSVFPKMQVAHLELSQSDHRGLLVEAECTVEWKVSSFSFQHMWTTHSEFLGVVRRNLQYLTVGSGMMRLQQKLTHLKHCLKEWNKTVFGNVFDNVAAAERGLKEADKAYDQDPCDRTLVERNRCSAELVRVLAQEETFWSTIFGIQHEGEYLTDPIAIKDSAASFFQWLLTAEPVFPEEMDSEHLEDGLTDEDRRFLCDMPTLEEVWEAVFSIDPDSVAGPDGFGAVFFHTCWEIIAEDVFSAVTEFFCGEKMPKGFTATTISLIPKTASPTCWSEYRSISLCNVTNKICTKLMTIQLGHVLPKLDMAKAYDRVSWEFLYQVLQRKGFPQRWIGLMANAISHSWFSVLVNGEHAGFFHSTRGLRQGDPLSPALLVLAADYLSRGLERLFAAHSTMFYHAPVLIRVSHLAYADDLMIFTTTCRQNMELLRDFLWAYERVSGQLINGLKSSFIVGHQASSLQTQAVQDVLGYQFKHLPITYLGVPLYKGNRKACLFDPIISRLRDLLQGWAMTNLSHGGRLALIRSVLQATPLHLLQWRFRGKLSLWSEYLHGRYCRNLHPTIVPYNRNHSSVWHRLCRIRDVAEPFIFWTLGEGFVSFRQDNWFGEKPLAQLVHRDTYTMESVRYYWHEGDWNVHMILRIIPMPFAQTICQIPIAAGQGDRIVWTESSTGDFSTKSAWEAIRQTSPRRQLLADVWHRSLQSTISVFLWRLFQDRIPVDARMQQKGFSFPSKCQCCEAEETVSHLFIESAAVQGVWQHYAAIFGLCLCDTGSLTHMVHFWRYSTPFHSDLHIRTLIPFLILWFTWTQRNAAKYRRVEVDATTVISLLQSRASGKWEVQHMIMRIVCLQQLLVADVQHVFREANGAADHLAKEAASLQLTRVLHHDDITGILRGILCLDRQGIPHLRRG</sequence>
<dbReference type="InterPro" id="IPR026960">
    <property type="entry name" value="RVT-Znf"/>
</dbReference>
<dbReference type="PANTHER" id="PTHR33116">
    <property type="entry name" value="REVERSE TRANSCRIPTASE ZINC-BINDING DOMAIN-CONTAINING PROTEIN-RELATED-RELATED"/>
    <property type="match status" value="1"/>
</dbReference>
<dbReference type="InterPro" id="IPR036691">
    <property type="entry name" value="Endo/exonu/phosph_ase_sf"/>
</dbReference>
<dbReference type="Gene3D" id="3.60.10.10">
    <property type="entry name" value="Endonuclease/exonuclease/phosphatase"/>
    <property type="match status" value="1"/>
</dbReference>
<dbReference type="PANTHER" id="PTHR33116:SF80">
    <property type="entry name" value="REVERSE TRANSCRIPTASE ZINC-BINDING DOMAIN-CONTAINING PROTEIN"/>
    <property type="match status" value="1"/>
</dbReference>
<feature type="region of interest" description="Disordered" evidence="1">
    <location>
        <begin position="226"/>
        <end position="245"/>
    </location>
</feature>
<dbReference type="InterPro" id="IPR025558">
    <property type="entry name" value="DUF4283"/>
</dbReference>
<dbReference type="SUPFAM" id="SSF56219">
    <property type="entry name" value="DNase I-like"/>
    <property type="match status" value="1"/>
</dbReference>
<dbReference type="Pfam" id="PF00078">
    <property type="entry name" value="RVT_1"/>
    <property type="match status" value="1"/>
</dbReference>
<proteinExistence type="predicted"/>
<organism evidence="3">
    <name type="scientific">Sesamum radiatum</name>
    <name type="common">Black benniseed</name>
    <dbReference type="NCBI Taxonomy" id="300843"/>
    <lineage>
        <taxon>Eukaryota</taxon>
        <taxon>Viridiplantae</taxon>
        <taxon>Streptophyta</taxon>
        <taxon>Embryophyta</taxon>
        <taxon>Tracheophyta</taxon>
        <taxon>Spermatophyta</taxon>
        <taxon>Magnoliopsida</taxon>
        <taxon>eudicotyledons</taxon>
        <taxon>Gunneridae</taxon>
        <taxon>Pentapetalae</taxon>
        <taxon>asterids</taxon>
        <taxon>lamiids</taxon>
        <taxon>Lamiales</taxon>
        <taxon>Pedaliaceae</taxon>
        <taxon>Sesamum</taxon>
    </lineage>
</organism>
<dbReference type="PROSITE" id="PS50878">
    <property type="entry name" value="RT_POL"/>
    <property type="match status" value="1"/>
</dbReference>
<dbReference type="InterPro" id="IPR000477">
    <property type="entry name" value="RT_dom"/>
</dbReference>
<name>A0AAW2I785_SESRA</name>
<feature type="compositionally biased region" description="Low complexity" evidence="1">
    <location>
        <begin position="333"/>
        <end position="342"/>
    </location>
</feature>
<reference evidence="3" key="1">
    <citation type="submission" date="2020-06" db="EMBL/GenBank/DDBJ databases">
        <authorList>
            <person name="Li T."/>
            <person name="Hu X."/>
            <person name="Zhang T."/>
            <person name="Song X."/>
            <person name="Zhang H."/>
            <person name="Dai N."/>
            <person name="Sheng W."/>
            <person name="Hou X."/>
            <person name="Wei L."/>
        </authorList>
    </citation>
    <scope>NUCLEOTIDE SEQUENCE</scope>
    <source>
        <strain evidence="3">G02</strain>
        <tissue evidence="3">Leaf</tissue>
    </source>
</reference>
<feature type="compositionally biased region" description="Acidic residues" evidence="1">
    <location>
        <begin position="296"/>
        <end position="314"/>
    </location>
</feature>